<evidence type="ECO:0000259" key="4">
    <source>
        <dbReference type="Pfam" id="PF01872"/>
    </source>
</evidence>
<gene>
    <name evidence="5" type="ORF">TQ37_08280</name>
</gene>
<comment type="pathway">
    <text evidence="1">Cofactor biosynthesis; riboflavin biosynthesis.</text>
</comment>
<dbReference type="Pfam" id="PF01872">
    <property type="entry name" value="RibD_C"/>
    <property type="match status" value="1"/>
</dbReference>
<evidence type="ECO:0000256" key="3">
    <source>
        <dbReference type="ARBA" id="ARBA00023002"/>
    </source>
</evidence>
<evidence type="ECO:0000256" key="1">
    <source>
        <dbReference type="ARBA" id="ARBA00005104"/>
    </source>
</evidence>
<dbReference type="SUPFAM" id="SSF53597">
    <property type="entry name" value="Dihydrofolate reductase-like"/>
    <property type="match status" value="1"/>
</dbReference>
<comment type="caution">
    <text evidence="5">The sequence shown here is derived from an EMBL/GenBank/DDBJ whole genome shotgun (WGS) entry which is preliminary data.</text>
</comment>
<evidence type="ECO:0000256" key="2">
    <source>
        <dbReference type="ARBA" id="ARBA00022857"/>
    </source>
</evidence>
<dbReference type="Gene3D" id="3.40.430.10">
    <property type="entry name" value="Dihydrofolate Reductase, subunit A"/>
    <property type="match status" value="1"/>
</dbReference>
<dbReference type="GO" id="GO:0009231">
    <property type="term" value="P:riboflavin biosynthetic process"/>
    <property type="evidence" value="ECO:0007669"/>
    <property type="project" value="InterPro"/>
</dbReference>
<dbReference type="AlphaFoldDB" id="A0A0G8ASB7"/>
<reference evidence="5 6" key="1">
    <citation type="submission" date="2015-02" db="EMBL/GenBank/DDBJ databases">
        <authorList>
            <person name="Slaby B."/>
            <person name="Hentschel U."/>
        </authorList>
    </citation>
    <scope>NUCLEOTIDE SEQUENCE [LARGE SCALE GENOMIC DNA]</scope>
    <source>
        <strain evidence="5">15L</strain>
    </source>
</reference>
<protein>
    <recommendedName>
        <fullName evidence="4">Bacterial bifunctional deaminase-reductase C-terminal domain-containing protein</fullName>
    </recommendedName>
</protein>
<dbReference type="GO" id="GO:0008703">
    <property type="term" value="F:5-amino-6-(5-phosphoribosylamino)uracil reductase activity"/>
    <property type="evidence" value="ECO:0007669"/>
    <property type="project" value="InterPro"/>
</dbReference>
<dbReference type="EMBL" id="JYFQ01000168">
    <property type="protein sequence ID" value="KKZ10770.1"/>
    <property type="molecule type" value="Genomic_DNA"/>
</dbReference>
<dbReference type="PATRIC" id="fig|1608419.3.peg.819"/>
<sequence>MDSRDHHGGTDPQLRLVLAVSLDGRLAPPQGGAASLGGPADRRVLEECLAWADACLVGAGTLRAHGSTCLIHGEDLLRQRQRQQRSCQPHLLVVSRQARLDSALPVFQQPLEHWWLAPGQAQVDQVPPWFRGAVPLPHWQALPRTMARKGWRRLVVLGGARLATTLVVHDLLHELHLTLCPQLLGGGRLWLEDGRLIPPNLWYSVENRSLGGGEQLCRWRRRSEYGLSPDPLPS</sequence>
<dbReference type="PANTHER" id="PTHR38011">
    <property type="entry name" value="DIHYDROFOLATE REDUCTASE FAMILY PROTEIN (AFU_ORTHOLOGUE AFUA_8G06820)"/>
    <property type="match status" value="1"/>
</dbReference>
<evidence type="ECO:0000313" key="6">
    <source>
        <dbReference type="Proteomes" id="UP000035037"/>
    </source>
</evidence>
<dbReference type="InterPro" id="IPR024072">
    <property type="entry name" value="DHFR-like_dom_sf"/>
</dbReference>
<proteinExistence type="predicted"/>
<keyword evidence="3" id="KW-0560">Oxidoreductase</keyword>
<dbReference type="STRING" id="431041.FLM9_1124"/>
<organism evidence="5 6">
    <name type="scientific">Candidatus Synechococcus spongiarum 15L</name>
    <dbReference type="NCBI Taxonomy" id="1608419"/>
    <lineage>
        <taxon>Bacteria</taxon>
        <taxon>Bacillati</taxon>
        <taxon>Cyanobacteriota</taxon>
        <taxon>Cyanophyceae</taxon>
        <taxon>Synechococcales</taxon>
        <taxon>Synechococcaceae</taxon>
        <taxon>Synechococcus</taxon>
    </lineage>
</organism>
<feature type="domain" description="Bacterial bifunctional deaminase-reductase C-terminal" evidence="4">
    <location>
        <begin position="12"/>
        <end position="194"/>
    </location>
</feature>
<reference evidence="5 6" key="2">
    <citation type="submission" date="2015-05" db="EMBL/GenBank/DDBJ databases">
        <title>Lifestyle Evolution in Cyanobacterial Symbionts of Sponges.</title>
        <authorList>
            <person name="Burgsdorf I."/>
            <person name="Slaby B.M."/>
            <person name="Handley K.M."/>
            <person name="Haber M."/>
            <person name="Blom J."/>
            <person name="Marshall C.W."/>
            <person name="Gilbert J.A."/>
            <person name="Hentschel U."/>
            <person name="Steindler L."/>
        </authorList>
    </citation>
    <scope>NUCLEOTIDE SEQUENCE [LARGE SCALE GENOMIC DNA]</scope>
    <source>
        <strain evidence="5">15L</strain>
    </source>
</reference>
<dbReference type="PANTHER" id="PTHR38011:SF7">
    <property type="entry name" value="2,5-DIAMINO-6-RIBOSYLAMINO-4(3H)-PYRIMIDINONE 5'-PHOSPHATE REDUCTASE"/>
    <property type="match status" value="1"/>
</dbReference>
<dbReference type="Proteomes" id="UP000035037">
    <property type="component" value="Unassembled WGS sequence"/>
</dbReference>
<evidence type="ECO:0000313" key="5">
    <source>
        <dbReference type="EMBL" id="KKZ10770.1"/>
    </source>
</evidence>
<dbReference type="InterPro" id="IPR050765">
    <property type="entry name" value="Riboflavin_Biosynth_HTPR"/>
</dbReference>
<name>A0A0G8ASB7_9SYNE</name>
<accession>A0A0G8ASB7</accession>
<dbReference type="InterPro" id="IPR002734">
    <property type="entry name" value="RibDG_C"/>
</dbReference>
<keyword evidence="2" id="KW-0521">NADP</keyword>